<dbReference type="RefSeq" id="XP_020050869.1">
    <property type="nucleotide sequence ID" value="XM_020189838.1"/>
</dbReference>
<dbReference type="SUPFAM" id="SSF53335">
    <property type="entry name" value="S-adenosyl-L-methionine-dependent methyltransferases"/>
    <property type="match status" value="1"/>
</dbReference>
<evidence type="ECO:0000256" key="7">
    <source>
        <dbReference type="RuleBase" id="RU364114"/>
    </source>
</evidence>
<dbReference type="InParanoid" id="A0A1D2VSG3"/>
<accession>A0A1D2VSG3</accession>
<dbReference type="InterPro" id="IPR003788">
    <property type="entry name" value="NDUFAF7"/>
</dbReference>
<dbReference type="GeneID" id="30963474"/>
<gene>
    <name evidence="8" type="ORF">ASCRUDRAFT_24225</name>
</gene>
<dbReference type="Pfam" id="PF02636">
    <property type="entry name" value="Methyltransf_28"/>
    <property type="match status" value="1"/>
</dbReference>
<evidence type="ECO:0000256" key="2">
    <source>
        <dbReference type="ARBA" id="ARBA00005891"/>
    </source>
</evidence>
<dbReference type="GO" id="GO:0032259">
    <property type="term" value="P:methylation"/>
    <property type="evidence" value="ECO:0007669"/>
    <property type="project" value="UniProtKB-KW"/>
</dbReference>
<dbReference type="FunCoup" id="A0A1D2VSG3">
    <property type="interactions" value="23"/>
</dbReference>
<keyword evidence="9" id="KW-1185">Reference proteome</keyword>
<dbReference type="GO" id="GO:0035243">
    <property type="term" value="F:protein-arginine omega-N symmetric methyltransferase activity"/>
    <property type="evidence" value="ECO:0007669"/>
    <property type="project" value="UniProtKB-EC"/>
</dbReference>
<dbReference type="Proteomes" id="UP000095038">
    <property type="component" value="Unassembled WGS sequence"/>
</dbReference>
<dbReference type="Gene3D" id="3.40.50.12710">
    <property type="match status" value="1"/>
</dbReference>
<dbReference type="PANTHER" id="PTHR12049">
    <property type="entry name" value="PROTEIN ARGININE METHYLTRANSFERASE NDUFAF7, MITOCHONDRIAL"/>
    <property type="match status" value="1"/>
</dbReference>
<protein>
    <recommendedName>
        <fullName evidence="7">Protein arginine methyltransferase NDUFAF7</fullName>
        <ecNumber evidence="7">2.1.1.320</ecNumber>
    </recommendedName>
</protein>
<dbReference type="InterPro" id="IPR038375">
    <property type="entry name" value="NDUFAF7_sf"/>
</dbReference>
<organism evidence="8 9">
    <name type="scientific">Ascoidea rubescens DSM 1968</name>
    <dbReference type="NCBI Taxonomy" id="1344418"/>
    <lineage>
        <taxon>Eukaryota</taxon>
        <taxon>Fungi</taxon>
        <taxon>Dikarya</taxon>
        <taxon>Ascomycota</taxon>
        <taxon>Saccharomycotina</taxon>
        <taxon>Saccharomycetes</taxon>
        <taxon>Ascoideaceae</taxon>
        <taxon>Ascoidea</taxon>
    </lineage>
</organism>
<comment type="catalytic activity">
    <reaction evidence="6 7">
        <text>L-arginyl-[protein] + 2 S-adenosyl-L-methionine = N(omega),N(omega)'-dimethyl-L-arginyl-[protein] + 2 S-adenosyl-L-homocysteine + 2 H(+)</text>
        <dbReference type="Rhea" id="RHEA:48108"/>
        <dbReference type="Rhea" id="RHEA-COMP:10532"/>
        <dbReference type="Rhea" id="RHEA-COMP:11992"/>
        <dbReference type="ChEBI" id="CHEBI:15378"/>
        <dbReference type="ChEBI" id="CHEBI:29965"/>
        <dbReference type="ChEBI" id="CHEBI:57856"/>
        <dbReference type="ChEBI" id="CHEBI:59789"/>
        <dbReference type="ChEBI" id="CHEBI:88221"/>
        <dbReference type="EC" id="2.1.1.320"/>
    </reaction>
</comment>
<proteinExistence type="inferred from homology"/>
<feature type="non-terminal residue" evidence="8">
    <location>
        <position position="490"/>
    </location>
</feature>
<evidence type="ECO:0000256" key="6">
    <source>
        <dbReference type="ARBA" id="ARBA00048612"/>
    </source>
</evidence>
<comment type="function">
    <text evidence="7">Arginine methyltransferase involved in the assembly or stability of mitochondrial NADH:ubiquinone oxidoreductase complex (complex I).</text>
</comment>
<dbReference type="PANTHER" id="PTHR12049:SF5">
    <property type="entry name" value="PROTEIN ARGININE METHYLTRANSFERASE NDUFAF7 HOMOLOG, MITOCHONDRIAL"/>
    <property type="match status" value="1"/>
</dbReference>
<evidence type="ECO:0000256" key="1">
    <source>
        <dbReference type="ARBA" id="ARBA00004173"/>
    </source>
</evidence>
<feature type="non-terminal residue" evidence="8">
    <location>
        <position position="1"/>
    </location>
</feature>
<dbReference type="STRING" id="1344418.A0A1D2VSG3"/>
<dbReference type="EC" id="2.1.1.320" evidence="7"/>
<evidence type="ECO:0000256" key="3">
    <source>
        <dbReference type="ARBA" id="ARBA00022603"/>
    </source>
</evidence>
<evidence type="ECO:0000256" key="4">
    <source>
        <dbReference type="ARBA" id="ARBA00022679"/>
    </source>
</evidence>
<dbReference type="InterPro" id="IPR029063">
    <property type="entry name" value="SAM-dependent_MTases_sf"/>
</dbReference>
<evidence type="ECO:0000313" key="9">
    <source>
        <dbReference type="Proteomes" id="UP000095038"/>
    </source>
</evidence>
<reference evidence="9" key="1">
    <citation type="submission" date="2016-05" db="EMBL/GenBank/DDBJ databases">
        <title>Comparative genomics of biotechnologically important yeasts.</title>
        <authorList>
            <consortium name="DOE Joint Genome Institute"/>
            <person name="Riley R."/>
            <person name="Haridas S."/>
            <person name="Wolfe K.H."/>
            <person name="Lopes M.R."/>
            <person name="Hittinger C.T."/>
            <person name="Goker M."/>
            <person name="Salamov A."/>
            <person name="Wisecaver J."/>
            <person name="Long T.M."/>
            <person name="Aerts A.L."/>
            <person name="Barry K."/>
            <person name="Choi C."/>
            <person name="Clum A."/>
            <person name="Coughlan A.Y."/>
            <person name="Deshpande S."/>
            <person name="Douglass A.P."/>
            <person name="Hanson S.J."/>
            <person name="Klenk H.-P."/>
            <person name="Labutti K."/>
            <person name="Lapidus A."/>
            <person name="Lindquist E."/>
            <person name="Lipzen A."/>
            <person name="Meier-Kolthoff J.P."/>
            <person name="Ohm R.A."/>
            <person name="Otillar R.P."/>
            <person name="Pangilinan J."/>
            <person name="Peng Y."/>
            <person name="Rokas A."/>
            <person name="Rosa C.A."/>
            <person name="Scheuner C."/>
            <person name="Sibirny A.A."/>
            <person name="Slot J.C."/>
            <person name="Stielow J.B."/>
            <person name="Sun H."/>
            <person name="Kurtzman C.P."/>
            <person name="Blackwell M."/>
            <person name="Grigoriev I.V."/>
            <person name="Jeffries T.W."/>
        </authorList>
    </citation>
    <scope>NUCLEOTIDE SEQUENCE [LARGE SCALE GENOMIC DNA]</scope>
    <source>
        <strain evidence="9">DSM 1968</strain>
    </source>
</reference>
<dbReference type="EMBL" id="KV454475">
    <property type="protein sequence ID" value="ODV64562.1"/>
    <property type="molecule type" value="Genomic_DNA"/>
</dbReference>
<evidence type="ECO:0000256" key="5">
    <source>
        <dbReference type="ARBA" id="ARBA00023128"/>
    </source>
</evidence>
<comment type="subcellular location">
    <subcellularLocation>
        <location evidence="1 7">Mitochondrion</location>
    </subcellularLocation>
</comment>
<keyword evidence="4 7" id="KW-0808">Transferase</keyword>
<keyword evidence="3 7" id="KW-0489">Methyltransferase</keyword>
<dbReference type="OrthoDB" id="17415at2759"/>
<dbReference type="AlphaFoldDB" id="A0A1D2VSG3"/>
<comment type="similarity">
    <text evidence="2 7">Belongs to the NDUFAF7 family.</text>
</comment>
<dbReference type="GO" id="GO:0005739">
    <property type="term" value="C:mitochondrion"/>
    <property type="evidence" value="ECO:0007669"/>
    <property type="project" value="UniProtKB-SubCell"/>
</dbReference>
<sequence length="490" mass="58273">KNNFIHEYSISPTTFSYQLPNKNSNLDDITIAPNPLSYLFDNTGTETSYSNQLFINKLNLDVKNRKITSVRPRNLKLTSKSFIDDSLYNPNYGYFNNNDVEIFHLDKPFDYAELKDIDEFLDTWEKKYDKYSSTNRNNLQLWHTPTELFQPYYGEAIARYLLVNYKLSYYPYHDLIIYEMGGGNGTLMLNILDYIKRVDPEVYERTQYKIIEISSKLANKQRSQFVEQLLKLKSFNEHNSKIQIINKSIFDWDKRVGDPCYFLALEVFDNFAHDIIRYNNLTGQPYQGYVVTDENGDFHEYFNPELDYYCDLFLRLRENGEYPQINKKKRSFKNSLRPAHPLDEFKFKKLFMNQVFPFRNQLSYCSEFIPTRLLEFFFILKNFFPNHSLLSSDFNYLPNSIPSSYNGPVKRSYHDQVITANTYMVNQGYFDIMFPTDFPLISDLYRQINGKVGKIESHEEFLTRWSDLERTTTKTGENPMTEFYKNVSFF</sequence>
<keyword evidence="5 7" id="KW-0496">Mitochondrion</keyword>
<name>A0A1D2VSG3_9ASCO</name>
<evidence type="ECO:0000313" key="8">
    <source>
        <dbReference type="EMBL" id="ODV64562.1"/>
    </source>
</evidence>